<dbReference type="InterPro" id="IPR050923">
    <property type="entry name" value="Cell_Proc_Reg/RNA_Proc"/>
</dbReference>
<gene>
    <name evidence="4" type="ORF">EJQ19_25360</name>
</gene>
<keyword evidence="2" id="KW-0472">Membrane</keyword>
<dbReference type="InterPro" id="IPR008984">
    <property type="entry name" value="SMAD_FHA_dom_sf"/>
</dbReference>
<dbReference type="SMART" id="SM00240">
    <property type="entry name" value="FHA"/>
    <property type="match status" value="1"/>
</dbReference>
<dbReference type="PANTHER" id="PTHR23308">
    <property type="entry name" value="NUCLEAR INHIBITOR OF PROTEIN PHOSPHATASE-1"/>
    <property type="match status" value="1"/>
</dbReference>
<dbReference type="Gene3D" id="2.60.200.20">
    <property type="match status" value="1"/>
</dbReference>
<feature type="transmembrane region" description="Helical" evidence="2">
    <location>
        <begin position="286"/>
        <end position="304"/>
    </location>
</feature>
<dbReference type="InterPro" id="IPR000253">
    <property type="entry name" value="FHA_dom"/>
</dbReference>
<evidence type="ECO:0000256" key="2">
    <source>
        <dbReference type="SAM" id="Phobius"/>
    </source>
</evidence>
<dbReference type="Proteomes" id="UP000276128">
    <property type="component" value="Unassembled WGS sequence"/>
</dbReference>
<feature type="region of interest" description="Disordered" evidence="1">
    <location>
        <begin position="195"/>
        <end position="225"/>
    </location>
</feature>
<accession>A0A430J752</accession>
<protein>
    <submittedName>
        <fullName evidence="4">FHA domain-containing protein</fullName>
    </submittedName>
</protein>
<reference evidence="4 5" key="1">
    <citation type="submission" date="2018-12" db="EMBL/GenBank/DDBJ databases">
        <title>Bacillus ochoae sp. nov., Paenibacillus whitsoniae sp. nov., Paenibacillus spiritus sp. nov. Isolated from the Mars Exploration Rover during spacecraft assembly.</title>
        <authorList>
            <person name="Seuylemezian A."/>
            <person name="Vaishampayan P."/>
        </authorList>
    </citation>
    <scope>NUCLEOTIDE SEQUENCE [LARGE SCALE GENOMIC DNA]</scope>
    <source>
        <strain evidence="4 5">MER 54</strain>
    </source>
</reference>
<comment type="caution">
    <text evidence="4">The sequence shown here is derived from an EMBL/GenBank/DDBJ whole genome shotgun (WGS) entry which is preliminary data.</text>
</comment>
<dbReference type="CDD" id="cd00060">
    <property type="entry name" value="FHA"/>
    <property type="match status" value="1"/>
</dbReference>
<keyword evidence="2" id="KW-1133">Transmembrane helix</keyword>
<feature type="region of interest" description="Disordered" evidence="1">
    <location>
        <begin position="340"/>
        <end position="364"/>
    </location>
</feature>
<keyword evidence="2" id="KW-0812">Transmembrane</keyword>
<feature type="domain" description="FHA" evidence="3">
    <location>
        <begin position="428"/>
        <end position="481"/>
    </location>
</feature>
<evidence type="ECO:0000313" key="5">
    <source>
        <dbReference type="Proteomes" id="UP000276128"/>
    </source>
</evidence>
<organism evidence="4 5">
    <name type="scientific">Paenibacillus whitsoniae</name>
    <dbReference type="NCBI Taxonomy" id="2496558"/>
    <lineage>
        <taxon>Bacteria</taxon>
        <taxon>Bacillati</taxon>
        <taxon>Bacillota</taxon>
        <taxon>Bacilli</taxon>
        <taxon>Bacillales</taxon>
        <taxon>Paenibacillaceae</taxon>
        <taxon>Paenibacillus</taxon>
    </lineage>
</organism>
<dbReference type="EMBL" id="RXHU01000083">
    <property type="protein sequence ID" value="RTE05385.1"/>
    <property type="molecule type" value="Genomic_DNA"/>
</dbReference>
<evidence type="ECO:0000256" key="1">
    <source>
        <dbReference type="SAM" id="MobiDB-lite"/>
    </source>
</evidence>
<dbReference type="AlphaFoldDB" id="A0A430J752"/>
<sequence>MLQSVYGLQVQFSGQYGHSMELYKEEGLKWSDLDTLQVKMLEASPAPFLLPCRIQEVDHCIRLYYELTSKRMLASWVQVEELSLQQVSKLMASICTALLESANYMLDEAKFVLNEHFMFVGKEWSDVYLTYVPIAESEINGDTSAQGSDTAMDFFRRLAQYVDAHDRAAFEIWIEKHGTETSLKTLRDALSELNGKPGEATLRGGDGSVAAAPDQAGGGAQSSMEERSAFMNRDVSMGSVSDLYASTLPGPVRQSKHPRELLLPNVATGDAKWQLLFTPLSSRARWLWTGALLIVCAYVWSQFLDQRGTSQLQFAAGCTILSAVLALIVHVRGFPKLAKETPAERQVPSPHGAATGYQDGSEASLSRAPMNVEDYYRDLPLHTTMLGQGGSMQATVFLGGMSRQTKGPRLDYVLDGKSLSVEVSSFPFMIGRGEAKSAVGLILDASGISRLHAEIVRNEEGQVAIKDTGSTNGTQMNGKPLVAYQPYPLQEGDVIRLVSVELTFRVSS</sequence>
<evidence type="ECO:0000259" key="3">
    <source>
        <dbReference type="PROSITE" id="PS50006"/>
    </source>
</evidence>
<evidence type="ECO:0000313" key="4">
    <source>
        <dbReference type="EMBL" id="RTE05385.1"/>
    </source>
</evidence>
<keyword evidence="5" id="KW-1185">Reference proteome</keyword>
<dbReference type="SUPFAM" id="SSF49879">
    <property type="entry name" value="SMAD/FHA domain"/>
    <property type="match status" value="1"/>
</dbReference>
<dbReference type="RefSeq" id="WP_126144036.1">
    <property type="nucleotide sequence ID" value="NZ_RXHU01000083.1"/>
</dbReference>
<dbReference type="PROSITE" id="PS50006">
    <property type="entry name" value="FHA_DOMAIN"/>
    <property type="match status" value="1"/>
</dbReference>
<proteinExistence type="predicted"/>
<feature type="transmembrane region" description="Helical" evidence="2">
    <location>
        <begin position="310"/>
        <end position="329"/>
    </location>
</feature>
<name>A0A430J752_9BACL</name>
<dbReference type="InterPro" id="IPR045962">
    <property type="entry name" value="DUF6382"/>
</dbReference>
<dbReference type="Pfam" id="PF00498">
    <property type="entry name" value="FHA"/>
    <property type="match status" value="1"/>
</dbReference>
<dbReference type="Pfam" id="PF19909">
    <property type="entry name" value="DUF6382"/>
    <property type="match status" value="1"/>
</dbReference>
<dbReference type="OrthoDB" id="9783862at2"/>